<reference evidence="1 2" key="1">
    <citation type="submission" date="2019-12" db="EMBL/GenBank/DDBJ databases">
        <authorList>
            <person name="Zhang Y.-J."/>
        </authorList>
    </citation>
    <scope>NUCLEOTIDE SEQUENCE [LARGE SCALE GENOMIC DNA]</scope>
    <source>
        <strain evidence="1 2">H18S-6</strain>
    </source>
</reference>
<dbReference type="EMBL" id="WSFO01000001">
    <property type="protein sequence ID" value="KAE9632834.1"/>
    <property type="molecule type" value="Genomic_DNA"/>
</dbReference>
<protein>
    <submittedName>
        <fullName evidence="1">Uncharacterized protein</fullName>
    </submittedName>
</protein>
<name>A0A6A4RRK7_9RHOB</name>
<dbReference type="Proteomes" id="UP000441586">
    <property type="component" value="Unassembled WGS sequence"/>
</dbReference>
<proteinExistence type="predicted"/>
<dbReference type="RefSeq" id="WP_158977035.1">
    <property type="nucleotide sequence ID" value="NZ_WSFO01000001.1"/>
</dbReference>
<organism evidence="1 2">
    <name type="scientific">Parasedimentitalea maritima</name>
    <dbReference type="NCBI Taxonomy" id="2578117"/>
    <lineage>
        <taxon>Bacteria</taxon>
        <taxon>Pseudomonadati</taxon>
        <taxon>Pseudomonadota</taxon>
        <taxon>Alphaproteobacteria</taxon>
        <taxon>Rhodobacterales</taxon>
        <taxon>Paracoccaceae</taxon>
        <taxon>Parasedimentitalea</taxon>
    </lineage>
</organism>
<dbReference type="AlphaFoldDB" id="A0A6A4RRK7"/>
<evidence type="ECO:0000313" key="2">
    <source>
        <dbReference type="Proteomes" id="UP000441586"/>
    </source>
</evidence>
<accession>A0A6A4RRK7</accession>
<gene>
    <name evidence="1" type="ORF">GP644_03425</name>
</gene>
<comment type="caution">
    <text evidence="1">The sequence shown here is derived from an EMBL/GenBank/DDBJ whole genome shotgun (WGS) entry which is preliminary data.</text>
</comment>
<evidence type="ECO:0000313" key="1">
    <source>
        <dbReference type="EMBL" id="KAE9632834.1"/>
    </source>
</evidence>
<sequence length="59" mass="6901">MNWMHCLLGPVRDENSSTFKDLAVKLKMRVENESWGFDGSRRVGAEHQHRLCQRIGLLF</sequence>